<keyword evidence="3 5" id="KW-0238">DNA-binding</keyword>
<evidence type="ECO:0000256" key="1">
    <source>
        <dbReference type="ARBA" id="ARBA00010529"/>
    </source>
</evidence>
<reference evidence="5 6" key="1">
    <citation type="submission" date="2010-12" db="EMBL/GenBank/DDBJ databases">
        <authorList>
            <person name="Muzny D."/>
            <person name="Qin X."/>
            <person name="Deng J."/>
            <person name="Jiang H."/>
            <person name="Liu Y."/>
            <person name="Qu J."/>
            <person name="Song X.-Z."/>
            <person name="Zhang L."/>
            <person name="Thornton R."/>
            <person name="Coyle M."/>
            <person name="Francisco L."/>
            <person name="Jackson L."/>
            <person name="Javaid M."/>
            <person name="Korchina V."/>
            <person name="Kovar C."/>
            <person name="Mata R."/>
            <person name="Mathew T."/>
            <person name="Ngo R."/>
            <person name="Nguyen L."/>
            <person name="Nguyen N."/>
            <person name="Okwuonu G."/>
            <person name="Ongeri F."/>
            <person name="Pham C."/>
            <person name="Simmons D."/>
            <person name="Wilczek-Boney K."/>
            <person name="Hale W."/>
            <person name="Jakkamsetti A."/>
            <person name="Pham P."/>
            <person name="Ruth R."/>
            <person name="San Lucas F."/>
            <person name="Warren J."/>
            <person name="Zhang J."/>
            <person name="Zhao Z."/>
            <person name="Zhou C."/>
            <person name="Zhu D."/>
            <person name="Lee S."/>
            <person name="Bess C."/>
            <person name="Blankenburg K."/>
            <person name="Forbes L."/>
            <person name="Fu Q."/>
            <person name="Gubbala S."/>
            <person name="Hirani K."/>
            <person name="Jayaseelan J.C."/>
            <person name="Lara F."/>
            <person name="Munidasa M."/>
            <person name="Palculict T."/>
            <person name="Patil S."/>
            <person name="Pu L.-L."/>
            <person name="Saada N."/>
            <person name="Tang L."/>
            <person name="Weissenberger G."/>
            <person name="Zhu Y."/>
            <person name="Hemphill L."/>
            <person name="Shang Y."/>
            <person name="Youmans B."/>
            <person name="Ayvaz T."/>
            <person name="Ross M."/>
            <person name="Santibanez J."/>
            <person name="Aqrawi P."/>
            <person name="Gross S."/>
            <person name="Joshi V."/>
            <person name="Fowler G."/>
            <person name="Nazareth L."/>
            <person name="Reid J."/>
            <person name="Worley K."/>
            <person name="Petrosino J."/>
            <person name="Highlander S."/>
            <person name="Gibbs R."/>
        </authorList>
    </citation>
    <scope>NUCLEOTIDE SEQUENCE [LARGE SCALE GENOMIC DNA]</scope>
    <source>
        <strain evidence="5 6">ATCC 23263</strain>
    </source>
</reference>
<gene>
    <name evidence="5" type="primary">hup</name>
    <name evidence="5" type="ORF">HMP0721_2411</name>
</gene>
<dbReference type="Proteomes" id="UP000004754">
    <property type="component" value="Unassembled WGS sequence"/>
</dbReference>
<dbReference type="eggNOG" id="COG0776">
    <property type="taxonomic scope" value="Bacteria"/>
</dbReference>
<dbReference type="PRINTS" id="PR01727">
    <property type="entry name" value="DNABINDINGHU"/>
</dbReference>
<dbReference type="GO" id="GO:0030261">
    <property type="term" value="P:chromosome condensation"/>
    <property type="evidence" value="ECO:0007669"/>
    <property type="project" value="UniProtKB-KW"/>
</dbReference>
<dbReference type="InterPro" id="IPR010992">
    <property type="entry name" value="IHF-like_DNA-bd_dom_sf"/>
</dbReference>
<dbReference type="SMART" id="SM00411">
    <property type="entry name" value="BHL"/>
    <property type="match status" value="1"/>
</dbReference>
<dbReference type="GO" id="GO:0030527">
    <property type="term" value="F:structural constituent of chromatin"/>
    <property type="evidence" value="ECO:0007669"/>
    <property type="project" value="InterPro"/>
</dbReference>
<dbReference type="GO" id="GO:0003677">
    <property type="term" value="F:DNA binding"/>
    <property type="evidence" value="ECO:0007669"/>
    <property type="project" value="UniProtKB-KW"/>
</dbReference>
<dbReference type="EMBL" id="AEQN01000033">
    <property type="protein sequence ID" value="EFV00594.1"/>
    <property type="molecule type" value="Genomic_DNA"/>
</dbReference>
<protein>
    <submittedName>
        <fullName evidence="5">DNA-binding protein HU</fullName>
    </submittedName>
</protein>
<sequence>MESVKVKKSEFVSAMAKNAGLSKKDTRKELDALIKIIMETVKEGEKVLLMNFGTFDCYYRQGRPGSNPRTGEPIDVAACYSPRFRAGRAFKRALKE</sequence>
<keyword evidence="6" id="KW-1185">Reference proteome</keyword>
<comment type="similarity">
    <text evidence="1 4">Belongs to the bacterial histone-like protein family.</text>
</comment>
<dbReference type="AlphaFoldDB" id="E6MK75"/>
<dbReference type="HOGENOM" id="CLU_105066_3_2_9"/>
<organism evidence="5 6">
    <name type="scientific">Pseudoramibacter alactolyticus ATCC 23263</name>
    <dbReference type="NCBI Taxonomy" id="887929"/>
    <lineage>
        <taxon>Bacteria</taxon>
        <taxon>Bacillati</taxon>
        <taxon>Bacillota</taxon>
        <taxon>Clostridia</taxon>
        <taxon>Eubacteriales</taxon>
        <taxon>Eubacteriaceae</taxon>
        <taxon>Pseudoramibacter</taxon>
    </lineage>
</organism>
<proteinExistence type="inferred from homology"/>
<evidence type="ECO:0000256" key="2">
    <source>
        <dbReference type="ARBA" id="ARBA00023067"/>
    </source>
</evidence>
<comment type="caution">
    <text evidence="5">The sequence shown here is derived from an EMBL/GenBank/DDBJ whole genome shotgun (WGS) entry which is preliminary data.</text>
</comment>
<dbReference type="Gene3D" id="4.10.520.10">
    <property type="entry name" value="IHF-like DNA-binding proteins"/>
    <property type="match status" value="1"/>
</dbReference>
<evidence type="ECO:0000313" key="6">
    <source>
        <dbReference type="Proteomes" id="UP000004754"/>
    </source>
</evidence>
<dbReference type="STRING" id="887929.HMP0721_2411"/>
<dbReference type="PANTHER" id="PTHR33175">
    <property type="entry name" value="DNA-BINDING PROTEIN HU"/>
    <property type="match status" value="1"/>
</dbReference>
<keyword evidence="2" id="KW-0226">DNA condensation</keyword>
<dbReference type="CDD" id="cd13831">
    <property type="entry name" value="HU"/>
    <property type="match status" value="1"/>
</dbReference>
<dbReference type="Pfam" id="PF00216">
    <property type="entry name" value="Bac_DNA_binding"/>
    <property type="match status" value="1"/>
</dbReference>
<dbReference type="InterPro" id="IPR000119">
    <property type="entry name" value="Hist_DNA-bd"/>
</dbReference>
<evidence type="ECO:0000256" key="3">
    <source>
        <dbReference type="ARBA" id="ARBA00023125"/>
    </source>
</evidence>
<evidence type="ECO:0000256" key="4">
    <source>
        <dbReference type="RuleBase" id="RU003939"/>
    </source>
</evidence>
<accession>E6MK75</accession>
<dbReference type="PANTHER" id="PTHR33175:SF3">
    <property type="entry name" value="DNA-BINDING PROTEIN HU-BETA"/>
    <property type="match status" value="1"/>
</dbReference>
<evidence type="ECO:0000313" key="5">
    <source>
        <dbReference type="EMBL" id="EFV00594.1"/>
    </source>
</evidence>
<dbReference type="SUPFAM" id="SSF47729">
    <property type="entry name" value="IHF-like DNA-binding proteins"/>
    <property type="match status" value="1"/>
</dbReference>
<name>E6MK75_9FIRM</name>